<sequence length="345" mass="37199">MPGCRTCENREHAAQPFSSTRPSLEVCLIILSFRAPVAASNAYAYTALNLLLNNITDAAETTSHPTSFTAWSPCTINPATVAILTTANETCHDGTSPVFEPVLKHLWAPPSVRHVYLNYSAVSLATSSPDEKISCDVIVVQGSNPGVAGAIGKRFGWDPARSALSSQVGISSQAAFSKPGDLINDLWAWAELHPGASTPPSSSNGSGYGSFDNGSALMSTNSDEKNMSLFYAEDGEARSMEDETLITIFHWRSRADADRFKHPLQRSYGQNGQAVSNDMWDRNVAHPIRQLQGLGAKTDTFKLELRGVEPRMQAGRAAARERSGSRKFSAMASGFGEKVSGLWGR</sequence>
<evidence type="ECO:0000313" key="2">
    <source>
        <dbReference type="Proteomes" id="UP001280581"/>
    </source>
</evidence>
<reference evidence="1 2" key="1">
    <citation type="submission" date="2021-02" db="EMBL/GenBank/DDBJ databases">
        <title>Genome assembly of Pseudopithomyces chartarum.</title>
        <authorList>
            <person name="Jauregui R."/>
            <person name="Singh J."/>
            <person name="Voisey C."/>
        </authorList>
    </citation>
    <scope>NUCLEOTIDE SEQUENCE [LARGE SCALE GENOMIC DNA]</scope>
    <source>
        <strain evidence="1 2">AGR01</strain>
    </source>
</reference>
<protein>
    <submittedName>
        <fullName evidence="1">Uncharacterized protein</fullName>
    </submittedName>
</protein>
<dbReference type="EMBL" id="WVTA01000002">
    <property type="protein sequence ID" value="KAK3216288.1"/>
    <property type="molecule type" value="Genomic_DNA"/>
</dbReference>
<name>A0AAN6M5S5_9PLEO</name>
<keyword evidence="2" id="KW-1185">Reference proteome</keyword>
<evidence type="ECO:0000313" key="1">
    <source>
        <dbReference type="EMBL" id="KAK3216288.1"/>
    </source>
</evidence>
<comment type="caution">
    <text evidence="1">The sequence shown here is derived from an EMBL/GenBank/DDBJ whole genome shotgun (WGS) entry which is preliminary data.</text>
</comment>
<organism evidence="1 2">
    <name type="scientific">Pseudopithomyces chartarum</name>
    <dbReference type="NCBI Taxonomy" id="1892770"/>
    <lineage>
        <taxon>Eukaryota</taxon>
        <taxon>Fungi</taxon>
        <taxon>Dikarya</taxon>
        <taxon>Ascomycota</taxon>
        <taxon>Pezizomycotina</taxon>
        <taxon>Dothideomycetes</taxon>
        <taxon>Pleosporomycetidae</taxon>
        <taxon>Pleosporales</taxon>
        <taxon>Massarineae</taxon>
        <taxon>Didymosphaeriaceae</taxon>
        <taxon>Pseudopithomyces</taxon>
    </lineage>
</organism>
<dbReference type="Proteomes" id="UP001280581">
    <property type="component" value="Unassembled WGS sequence"/>
</dbReference>
<gene>
    <name evidence="1" type="ORF">GRF29_8g2879797</name>
</gene>
<proteinExistence type="predicted"/>
<dbReference type="AlphaFoldDB" id="A0AAN6M5S5"/>
<accession>A0AAN6M5S5</accession>